<dbReference type="eggNOG" id="KOG1635">
    <property type="taxonomic scope" value="Eukaryota"/>
</dbReference>
<dbReference type="GO" id="GO:0008113">
    <property type="term" value="F:peptide-methionine (S)-S-oxide reductase activity"/>
    <property type="evidence" value="ECO:0007669"/>
    <property type="project" value="UniProtKB-EC"/>
</dbReference>
<proteinExistence type="inferred from homology"/>
<dbReference type="AlphaFoldDB" id="K0RI00"/>
<dbReference type="HAMAP" id="MF_01401">
    <property type="entry name" value="MsrA"/>
    <property type="match status" value="1"/>
</dbReference>
<comment type="catalytic activity">
    <reaction evidence="7">
        <text>[thioredoxin]-disulfide + L-methionine + H2O = L-methionine (S)-S-oxide + [thioredoxin]-dithiol</text>
        <dbReference type="Rhea" id="RHEA:19993"/>
        <dbReference type="Rhea" id="RHEA-COMP:10698"/>
        <dbReference type="Rhea" id="RHEA-COMP:10700"/>
        <dbReference type="ChEBI" id="CHEBI:15377"/>
        <dbReference type="ChEBI" id="CHEBI:29950"/>
        <dbReference type="ChEBI" id="CHEBI:50058"/>
        <dbReference type="ChEBI" id="CHEBI:57844"/>
        <dbReference type="ChEBI" id="CHEBI:58772"/>
        <dbReference type="EC" id="1.8.4.11"/>
    </reaction>
</comment>
<evidence type="ECO:0000256" key="6">
    <source>
        <dbReference type="ARBA" id="ARBA00047806"/>
    </source>
</evidence>
<gene>
    <name evidence="9" type="ORF">THAOC_35147</name>
</gene>
<dbReference type="InterPro" id="IPR050162">
    <property type="entry name" value="MsrA_MetSO_reductase"/>
</dbReference>
<dbReference type="SUPFAM" id="SSF55068">
    <property type="entry name" value="Peptide methionine sulfoxide reductase"/>
    <property type="match status" value="1"/>
</dbReference>
<feature type="domain" description="Peptide methionine sulphoxide reductase MsrA" evidence="8">
    <location>
        <begin position="133"/>
        <end position="292"/>
    </location>
</feature>
<dbReference type="NCBIfam" id="TIGR00401">
    <property type="entry name" value="msrA"/>
    <property type="match status" value="1"/>
</dbReference>
<evidence type="ECO:0000259" key="8">
    <source>
        <dbReference type="Pfam" id="PF01625"/>
    </source>
</evidence>
<dbReference type="GO" id="GO:0034599">
    <property type="term" value="P:cellular response to oxidative stress"/>
    <property type="evidence" value="ECO:0007669"/>
    <property type="project" value="TreeGrafter"/>
</dbReference>
<evidence type="ECO:0000256" key="4">
    <source>
        <dbReference type="ARBA" id="ARBA00030273"/>
    </source>
</evidence>
<dbReference type="InterPro" id="IPR036509">
    <property type="entry name" value="Met_Sox_Rdtase_MsrA_sf"/>
</dbReference>
<evidence type="ECO:0000313" key="9">
    <source>
        <dbReference type="EMBL" id="EJK46197.1"/>
    </source>
</evidence>
<evidence type="ECO:0000256" key="1">
    <source>
        <dbReference type="ARBA" id="ARBA00005591"/>
    </source>
</evidence>
<comment type="similarity">
    <text evidence="1">Belongs to the MsrA Met sulfoxide reductase family.</text>
</comment>
<dbReference type="PANTHER" id="PTHR42799">
    <property type="entry name" value="MITOCHONDRIAL PEPTIDE METHIONINE SULFOXIDE REDUCTASE"/>
    <property type="match status" value="1"/>
</dbReference>
<evidence type="ECO:0000256" key="3">
    <source>
        <dbReference type="ARBA" id="ARBA00023002"/>
    </source>
</evidence>
<reference evidence="9 10" key="1">
    <citation type="journal article" date="2012" name="Genome Biol.">
        <title>Genome and low-iron response of an oceanic diatom adapted to chronic iron limitation.</title>
        <authorList>
            <person name="Lommer M."/>
            <person name="Specht M."/>
            <person name="Roy A.S."/>
            <person name="Kraemer L."/>
            <person name="Andreson R."/>
            <person name="Gutowska M.A."/>
            <person name="Wolf J."/>
            <person name="Bergner S.V."/>
            <person name="Schilhabel M.B."/>
            <person name="Klostermeier U.C."/>
            <person name="Beiko R.G."/>
            <person name="Rosenstiel P."/>
            <person name="Hippler M."/>
            <person name="Laroche J."/>
        </authorList>
    </citation>
    <scope>NUCLEOTIDE SEQUENCE [LARGE SCALE GENOMIC DNA]</scope>
    <source>
        <strain evidence="9 10">CCMP1005</strain>
    </source>
</reference>
<keyword evidence="3" id="KW-0560">Oxidoreductase</keyword>
<evidence type="ECO:0000256" key="5">
    <source>
        <dbReference type="ARBA" id="ARBA00030643"/>
    </source>
</evidence>
<evidence type="ECO:0000313" key="10">
    <source>
        <dbReference type="Proteomes" id="UP000266841"/>
    </source>
</evidence>
<dbReference type="PANTHER" id="PTHR42799:SF2">
    <property type="entry name" value="MITOCHONDRIAL PEPTIDE METHIONINE SULFOXIDE REDUCTASE"/>
    <property type="match status" value="1"/>
</dbReference>
<dbReference type="Gene3D" id="3.30.1060.10">
    <property type="entry name" value="Peptide methionine sulphoxide reductase MsrA"/>
    <property type="match status" value="1"/>
</dbReference>
<keyword evidence="10" id="KW-1185">Reference proteome</keyword>
<dbReference type="Proteomes" id="UP000266841">
    <property type="component" value="Unassembled WGS sequence"/>
</dbReference>
<protein>
    <recommendedName>
        <fullName evidence="2">peptide-methionine (S)-S-oxide reductase</fullName>
        <ecNumber evidence="2">1.8.4.11</ecNumber>
    </recommendedName>
    <alternativeName>
        <fullName evidence="5">Peptide-methionine (S)-S-oxide reductase</fullName>
    </alternativeName>
    <alternativeName>
        <fullName evidence="4">Protein-methionine-S-oxide reductase</fullName>
    </alternativeName>
</protein>
<organism evidence="9 10">
    <name type="scientific">Thalassiosira oceanica</name>
    <name type="common">Marine diatom</name>
    <dbReference type="NCBI Taxonomy" id="159749"/>
    <lineage>
        <taxon>Eukaryota</taxon>
        <taxon>Sar</taxon>
        <taxon>Stramenopiles</taxon>
        <taxon>Ochrophyta</taxon>
        <taxon>Bacillariophyta</taxon>
        <taxon>Coscinodiscophyceae</taxon>
        <taxon>Thalassiosirophycidae</taxon>
        <taxon>Thalassiosirales</taxon>
        <taxon>Thalassiosiraceae</taxon>
        <taxon>Thalassiosira</taxon>
    </lineage>
</organism>
<dbReference type="EC" id="1.8.4.11" evidence="2"/>
<comment type="catalytic activity">
    <reaction evidence="6">
        <text>L-methionyl-[protein] + [thioredoxin]-disulfide + H2O = L-methionyl-(S)-S-oxide-[protein] + [thioredoxin]-dithiol</text>
        <dbReference type="Rhea" id="RHEA:14217"/>
        <dbReference type="Rhea" id="RHEA-COMP:10698"/>
        <dbReference type="Rhea" id="RHEA-COMP:10700"/>
        <dbReference type="Rhea" id="RHEA-COMP:12313"/>
        <dbReference type="Rhea" id="RHEA-COMP:12315"/>
        <dbReference type="ChEBI" id="CHEBI:15377"/>
        <dbReference type="ChEBI" id="CHEBI:16044"/>
        <dbReference type="ChEBI" id="CHEBI:29950"/>
        <dbReference type="ChEBI" id="CHEBI:44120"/>
        <dbReference type="ChEBI" id="CHEBI:50058"/>
        <dbReference type="EC" id="1.8.4.11"/>
    </reaction>
</comment>
<comment type="caution">
    <text evidence="9">The sequence shown here is derived from an EMBL/GenBank/DDBJ whole genome shotgun (WGS) entry which is preliminary data.</text>
</comment>
<dbReference type="EMBL" id="AGNL01047907">
    <property type="protein sequence ID" value="EJK46197.1"/>
    <property type="molecule type" value="Genomic_DNA"/>
</dbReference>
<dbReference type="GO" id="GO:0005737">
    <property type="term" value="C:cytoplasm"/>
    <property type="evidence" value="ECO:0007669"/>
    <property type="project" value="TreeGrafter"/>
</dbReference>
<dbReference type="Pfam" id="PF01625">
    <property type="entry name" value="PMSR"/>
    <property type="match status" value="1"/>
</dbReference>
<sequence length="351" mass="39395">MQSQLKFKTFSPSWLSLSSGKLITQTKNTRYIPTMKNLALASLILSNRATAFSTASPFNRSIVNANSNNNPTRQPMARRMIGSILDLLSGGDGGMITPDQAIKGRDQPMAGIDNLRHYVLGNKLTEVPEGYKEAVFGNGCFWGSEKAMWRMPKGIHSTAVGYCAGYTKNPTYNEACSSMTGHTEGVRVVYNPEEISFVDILRMFWESHDPTQYMGQGNDRGSQYRSGFYYFDDDQRRLIEASKAAYEKALGDREIKTEIASASDYDKYGGLWYFGEPYHQQYLAKPGARPYCSAQPQGVSLPPFEEWCPEDLQEKHKPTLPEAFWKRHGPVRGCSVVRFDNEPISESSYAS</sequence>
<name>K0RI00_THAOC</name>
<dbReference type="InterPro" id="IPR002569">
    <property type="entry name" value="Met_Sox_Rdtase_MsrA_dom"/>
</dbReference>
<dbReference type="OrthoDB" id="77405at2759"/>
<accession>K0RI00</accession>
<evidence type="ECO:0000256" key="2">
    <source>
        <dbReference type="ARBA" id="ARBA00012502"/>
    </source>
</evidence>
<evidence type="ECO:0000256" key="7">
    <source>
        <dbReference type="ARBA" id="ARBA00048782"/>
    </source>
</evidence>